<dbReference type="EMBL" id="CP031166">
    <property type="protein sequence ID" value="AXV09926.1"/>
    <property type="molecule type" value="Genomic_DNA"/>
</dbReference>
<sequence>MPRIIIIGTGLPRRIVPRVTPARSGVGGHLHVGTVGLSGSATLTTGGGR</sequence>
<geneLocation type="plasmid" evidence="2">
    <name>pedy32-46i</name>
</geneLocation>
<organism evidence="1 2">
    <name type="scientific">Euzebya pacifica</name>
    <dbReference type="NCBI Taxonomy" id="1608957"/>
    <lineage>
        <taxon>Bacteria</taxon>
        <taxon>Bacillati</taxon>
        <taxon>Actinomycetota</taxon>
        <taxon>Nitriliruptoria</taxon>
        <taxon>Euzebyales</taxon>
    </lineage>
</organism>
<dbReference type="RefSeq" id="WP_164711090.1">
    <property type="nucleotide sequence ID" value="NZ_CP031166.1"/>
</dbReference>
<proteinExistence type="predicted"/>
<keyword evidence="1" id="KW-0614">Plasmid</keyword>
<keyword evidence="2" id="KW-1185">Reference proteome</keyword>
<dbReference type="Proteomes" id="UP000264006">
    <property type="component" value="Plasmid pEDY32-46I"/>
</dbReference>
<accession>A0A346Y629</accession>
<evidence type="ECO:0000313" key="2">
    <source>
        <dbReference type="Proteomes" id="UP000264006"/>
    </source>
</evidence>
<evidence type="ECO:0000313" key="1">
    <source>
        <dbReference type="EMBL" id="AXV09926.1"/>
    </source>
</evidence>
<reference evidence="1 2" key="1">
    <citation type="submission" date="2018-09" db="EMBL/GenBank/DDBJ databases">
        <title>Complete genome sequence of Euzebya sp. DY32-46 isolated from seawater of Pacific Ocean.</title>
        <authorList>
            <person name="Xu L."/>
            <person name="Wu Y.-H."/>
            <person name="Xu X.-W."/>
        </authorList>
    </citation>
    <scope>NUCLEOTIDE SEQUENCE [LARGE SCALE GENOMIC DNA]</scope>
    <source>
        <strain evidence="1 2">DY32-46</strain>
        <plasmid evidence="2">pedy32-46i</plasmid>
    </source>
</reference>
<dbReference type="AlphaFoldDB" id="A0A346Y629"/>
<dbReference type="KEGG" id="euz:DVS28_b0156"/>
<protein>
    <submittedName>
        <fullName evidence="1">Uncharacterized protein</fullName>
    </submittedName>
</protein>
<gene>
    <name evidence="1" type="ORF">DVS28_b0156</name>
</gene>
<name>A0A346Y629_9ACTN</name>